<protein>
    <submittedName>
        <fullName evidence="1">Uncharacterized protein</fullName>
    </submittedName>
</protein>
<proteinExistence type="predicted"/>
<evidence type="ECO:0000313" key="2">
    <source>
        <dbReference type="Proteomes" id="UP000290849"/>
    </source>
</evidence>
<accession>A0A4Q1HK00</accession>
<organism evidence="1 2">
    <name type="scientific">Achromobacter aloeverae</name>
    <dbReference type="NCBI Taxonomy" id="1750518"/>
    <lineage>
        <taxon>Bacteria</taxon>
        <taxon>Pseudomonadati</taxon>
        <taxon>Pseudomonadota</taxon>
        <taxon>Betaproteobacteria</taxon>
        <taxon>Burkholderiales</taxon>
        <taxon>Alcaligenaceae</taxon>
        <taxon>Achromobacter</taxon>
    </lineage>
</organism>
<evidence type="ECO:0000313" key="1">
    <source>
        <dbReference type="EMBL" id="RXN90430.1"/>
    </source>
</evidence>
<keyword evidence="2" id="KW-1185">Reference proteome</keyword>
<dbReference type="RefSeq" id="WP_129150864.1">
    <property type="nucleotide sequence ID" value="NZ_JBHSDO010000014.1"/>
</dbReference>
<reference evidence="1 2" key="1">
    <citation type="journal article" date="2017" name="Int. J. Syst. Evol. Microbiol.">
        <title>Achromobacter aloeverae sp. nov., isolated from the root of Aloe vera (L.) Burm.f.</title>
        <authorList>
            <person name="Kuncharoen N."/>
            <person name="Muramatsu Y."/>
            <person name="Shibata C."/>
            <person name="Kamakura Y."/>
            <person name="Nakagawa Y."/>
            <person name="Tanasupawat S."/>
        </authorList>
    </citation>
    <scope>NUCLEOTIDE SEQUENCE [LARGE SCALE GENOMIC DNA]</scope>
    <source>
        <strain evidence="1 2">AVA-1</strain>
    </source>
</reference>
<dbReference type="EMBL" id="PYAL01000003">
    <property type="protein sequence ID" value="RXN90430.1"/>
    <property type="molecule type" value="Genomic_DNA"/>
</dbReference>
<name>A0A4Q1HK00_9BURK</name>
<dbReference type="AlphaFoldDB" id="A0A4Q1HK00"/>
<gene>
    <name evidence="1" type="ORF">C7R54_13080</name>
</gene>
<sequence>MERALEHTARKRDAVRILFILDKAGTRPGAGAPENAVSVLKAEKRLQALDFWVRCPDYLAAELVAMHEKWPEDGYLDEAFKVMQGDEPDVRRMHMMRFLFGAWEQIDDSMSLLVSLGLAAIKRTIKPDGTIGRTDFFLLESGRTVGQDLASLSSHLAWYRDRAALVARVAGSASGEELKKRQYAQAEYQEARWGKVIGPINQRVLQRLNELKEGSLG</sequence>
<comment type="caution">
    <text evidence="1">The sequence shown here is derived from an EMBL/GenBank/DDBJ whole genome shotgun (WGS) entry which is preliminary data.</text>
</comment>
<dbReference type="OrthoDB" id="3637315at2"/>
<dbReference type="Proteomes" id="UP000290849">
    <property type="component" value="Unassembled WGS sequence"/>
</dbReference>